<dbReference type="Pfam" id="PF13577">
    <property type="entry name" value="SnoaL_4"/>
    <property type="match status" value="1"/>
</dbReference>
<dbReference type="InterPro" id="IPR032710">
    <property type="entry name" value="NTF2-like_dom_sf"/>
</dbReference>
<evidence type="ECO:0000313" key="3">
    <source>
        <dbReference type="Proteomes" id="UP001595681"/>
    </source>
</evidence>
<dbReference type="RefSeq" id="WP_380798158.1">
    <property type="nucleotide sequence ID" value="NZ_JBHRVU010000005.1"/>
</dbReference>
<sequence>MDEQLEARLRVALDRQEIEHVLKLYCRAIDRCDLDLLKTIYHPDGTDDHGSFSGNAMEFAETIIPSLREGILDGMHTVTHCTIDVEGDFATSESYYWAYQQAPGGEEAVTAFFGPDYAAKARAEGTIDGKHDYYCGGRYIDLFERRAGQWKILRRKITNEWNDIRPSTRITDAGHVAHYNLPGRRDRQDPVYLNRLPDRVPA</sequence>
<evidence type="ECO:0000313" key="2">
    <source>
        <dbReference type="EMBL" id="MFC3443419.1"/>
    </source>
</evidence>
<proteinExistence type="predicted"/>
<name>A0ABV7NIV0_9SPHN</name>
<dbReference type="Proteomes" id="UP001595681">
    <property type="component" value="Unassembled WGS sequence"/>
</dbReference>
<accession>A0ABV7NIV0</accession>
<gene>
    <name evidence="2" type="ORF">ACFOKF_19885</name>
</gene>
<dbReference type="InterPro" id="IPR037401">
    <property type="entry name" value="SnoaL-like"/>
</dbReference>
<protein>
    <submittedName>
        <fullName evidence="2">Nuclear transport factor 2 family protein</fullName>
    </submittedName>
</protein>
<dbReference type="Gene3D" id="3.10.450.50">
    <property type="match status" value="1"/>
</dbReference>
<keyword evidence="3" id="KW-1185">Reference proteome</keyword>
<dbReference type="EMBL" id="JBHRVU010000005">
    <property type="protein sequence ID" value="MFC3443419.1"/>
    <property type="molecule type" value="Genomic_DNA"/>
</dbReference>
<organism evidence="2 3">
    <name type="scientific">Sphingobium rhizovicinum</name>
    <dbReference type="NCBI Taxonomy" id="432308"/>
    <lineage>
        <taxon>Bacteria</taxon>
        <taxon>Pseudomonadati</taxon>
        <taxon>Pseudomonadota</taxon>
        <taxon>Alphaproteobacteria</taxon>
        <taxon>Sphingomonadales</taxon>
        <taxon>Sphingomonadaceae</taxon>
        <taxon>Sphingobium</taxon>
    </lineage>
</organism>
<dbReference type="SUPFAM" id="SSF54427">
    <property type="entry name" value="NTF2-like"/>
    <property type="match status" value="1"/>
</dbReference>
<comment type="caution">
    <text evidence="2">The sequence shown here is derived from an EMBL/GenBank/DDBJ whole genome shotgun (WGS) entry which is preliminary data.</text>
</comment>
<feature type="domain" description="SnoaL-like" evidence="1">
    <location>
        <begin position="12"/>
        <end position="156"/>
    </location>
</feature>
<evidence type="ECO:0000259" key="1">
    <source>
        <dbReference type="Pfam" id="PF13577"/>
    </source>
</evidence>
<reference evidence="3" key="1">
    <citation type="journal article" date="2019" name="Int. J. Syst. Evol. Microbiol.">
        <title>The Global Catalogue of Microorganisms (GCM) 10K type strain sequencing project: providing services to taxonomists for standard genome sequencing and annotation.</title>
        <authorList>
            <consortium name="The Broad Institute Genomics Platform"/>
            <consortium name="The Broad Institute Genome Sequencing Center for Infectious Disease"/>
            <person name="Wu L."/>
            <person name="Ma J."/>
        </authorList>
    </citation>
    <scope>NUCLEOTIDE SEQUENCE [LARGE SCALE GENOMIC DNA]</scope>
    <source>
        <strain evidence="3">CCM 7491</strain>
    </source>
</reference>